<feature type="domain" description="Lipid/polyisoprenoid-binding YceI-like" evidence="2">
    <location>
        <begin position="27"/>
        <end position="196"/>
    </location>
</feature>
<dbReference type="Gene3D" id="2.40.128.110">
    <property type="entry name" value="Lipid/polyisoprenoid-binding, YceI-like"/>
    <property type="match status" value="1"/>
</dbReference>
<proteinExistence type="predicted"/>
<name>A0A545UAS7_9GAMM</name>
<dbReference type="SMART" id="SM00867">
    <property type="entry name" value="YceI"/>
    <property type="match status" value="1"/>
</dbReference>
<gene>
    <name evidence="3" type="ORF">FLL46_16765</name>
</gene>
<dbReference type="Pfam" id="PF04264">
    <property type="entry name" value="YceI"/>
    <property type="match status" value="1"/>
</dbReference>
<dbReference type="AlphaFoldDB" id="A0A545UAS7"/>
<dbReference type="PIRSF" id="PIRSF029811">
    <property type="entry name" value="UCP029811"/>
    <property type="match status" value="1"/>
</dbReference>
<dbReference type="EMBL" id="VIKS01000010">
    <property type="protein sequence ID" value="TQV86557.1"/>
    <property type="molecule type" value="Genomic_DNA"/>
</dbReference>
<feature type="signal peptide" evidence="1">
    <location>
        <begin position="1"/>
        <end position="24"/>
    </location>
</feature>
<evidence type="ECO:0000256" key="1">
    <source>
        <dbReference type="SAM" id="SignalP"/>
    </source>
</evidence>
<dbReference type="OrthoDB" id="9793816at2"/>
<keyword evidence="4" id="KW-1185">Reference proteome</keyword>
<evidence type="ECO:0000313" key="3">
    <source>
        <dbReference type="EMBL" id="TQV86557.1"/>
    </source>
</evidence>
<evidence type="ECO:0000259" key="2">
    <source>
        <dbReference type="SMART" id="SM00867"/>
    </source>
</evidence>
<dbReference type="Proteomes" id="UP000315439">
    <property type="component" value="Unassembled WGS sequence"/>
</dbReference>
<accession>A0A545UAS7</accession>
<comment type="caution">
    <text evidence="3">The sequence shown here is derived from an EMBL/GenBank/DDBJ whole genome shotgun (WGS) entry which is preliminary data.</text>
</comment>
<sequence>MKMKKLIIKGLLLVLTSVSFQVFAKQEWILNSEMSSVYFVSVKKSAVAETHTFKNISGVLTESGQAKVSIDLASVESMIPIRNERMKQHLFEVDKFPKATISAMVNADKIKRLKPGTSKQQPLKLKLSLHGIESELEGEFSVTKLANNKIQVSTLKPVIVNAATFSLVDGINKLRELASLPSISTAVPVMVTLVYDGKSIAP</sequence>
<dbReference type="InterPro" id="IPR036761">
    <property type="entry name" value="TTHA0802/YceI-like_sf"/>
</dbReference>
<dbReference type="InterPro" id="IPR027016">
    <property type="entry name" value="UCP029811"/>
</dbReference>
<protein>
    <submittedName>
        <fullName evidence="3">YceI family protein</fullName>
    </submittedName>
</protein>
<evidence type="ECO:0000313" key="4">
    <source>
        <dbReference type="Proteomes" id="UP000315439"/>
    </source>
</evidence>
<reference evidence="3 4" key="1">
    <citation type="submission" date="2019-07" db="EMBL/GenBank/DDBJ databases">
        <title>Draft genome for Aliikangiella sp. M105.</title>
        <authorList>
            <person name="Wang G."/>
        </authorList>
    </citation>
    <scope>NUCLEOTIDE SEQUENCE [LARGE SCALE GENOMIC DNA]</scope>
    <source>
        <strain evidence="3 4">M105</strain>
    </source>
</reference>
<dbReference type="SUPFAM" id="SSF101874">
    <property type="entry name" value="YceI-like"/>
    <property type="match status" value="1"/>
</dbReference>
<keyword evidence="1" id="KW-0732">Signal</keyword>
<feature type="chain" id="PRO_5022234313" evidence="1">
    <location>
        <begin position="25"/>
        <end position="202"/>
    </location>
</feature>
<dbReference type="InterPro" id="IPR007372">
    <property type="entry name" value="Lipid/polyisoprenoid-bd_YceI"/>
</dbReference>
<organism evidence="3 4">
    <name type="scientific">Aliikangiella coralliicola</name>
    <dbReference type="NCBI Taxonomy" id="2592383"/>
    <lineage>
        <taxon>Bacteria</taxon>
        <taxon>Pseudomonadati</taxon>
        <taxon>Pseudomonadota</taxon>
        <taxon>Gammaproteobacteria</taxon>
        <taxon>Oceanospirillales</taxon>
        <taxon>Pleioneaceae</taxon>
        <taxon>Aliikangiella</taxon>
    </lineage>
</organism>